<comment type="caution">
    <text evidence="2">The sequence shown here is derived from an EMBL/GenBank/DDBJ whole genome shotgun (WGS) entry which is preliminary data.</text>
</comment>
<evidence type="ECO:0000313" key="2">
    <source>
        <dbReference type="EMBL" id="GLR68218.1"/>
    </source>
</evidence>
<dbReference type="Gene3D" id="3.10.450.50">
    <property type="match status" value="1"/>
</dbReference>
<evidence type="ECO:0000259" key="1">
    <source>
        <dbReference type="Pfam" id="PF13577"/>
    </source>
</evidence>
<dbReference type="EMBL" id="BSOS01000083">
    <property type="protein sequence ID" value="GLR68218.1"/>
    <property type="molecule type" value="Genomic_DNA"/>
</dbReference>
<evidence type="ECO:0000313" key="3">
    <source>
        <dbReference type="Proteomes" id="UP001156641"/>
    </source>
</evidence>
<gene>
    <name evidence="2" type="ORF">GCM10010909_28990</name>
</gene>
<sequence>MSQDMQQLADMIAIRSILDEYCLRLEINPFDEWLELFSDDTVYEVFRKELRGLDDVKAMLSKAPHGVHLPGALRIELDGNVATTIQNYVFVGEDPTYSNQGWYYRTLMRTDGGWKITHTKVKIQKQVKPAITT</sequence>
<keyword evidence="3" id="KW-1185">Reference proteome</keyword>
<organism evidence="2 3">
    <name type="scientific">Acidocella aquatica</name>
    <dbReference type="NCBI Taxonomy" id="1922313"/>
    <lineage>
        <taxon>Bacteria</taxon>
        <taxon>Pseudomonadati</taxon>
        <taxon>Pseudomonadota</taxon>
        <taxon>Alphaproteobacteria</taxon>
        <taxon>Acetobacterales</taxon>
        <taxon>Acidocellaceae</taxon>
        <taxon>Acidocella</taxon>
    </lineage>
</organism>
<dbReference type="InterPro" id="IPR037401">
    <property type="entry name" value="SnoaL-like"/>
</dbReference>
<name>A0ABQ6AA89_9PROT</name>
<dbReference type="InterPro" id="IPR032710">
    <property type="entry name" value="NTF2-like_dom_sf"/>
</dbReference>
<reference evidence="3" key="1">
    <citation type="journal article" date="2019" name="Int. J. Syst. Evol. Microbiol.">
        <title>The Global Catalogue of Microorganisms (GCM) 10K type strain sequencing project: providing services to taxonomists for standard genome sequencing and annotation.</title>
        <authorList>
            <consortium name="The Broad Institute Genomics Platform"/>
            <consortium name="The Broad Institute Genome Sequencing Center for Infectious Disease"/>
            <person name="Wu L."/>
            <person name="Ma J."/>
        </authorList>
    </citation>
    <scope>NUCLEOTIDE SEQUENCE [LARGE SCALE GENOMIC DNA]</scope>
    <source>
        <strain evidence="3">NBRC 112502</strain>
    </source>
</reference>
<protein>
    <recommendedName>
        <fullName evidence="1">SnoaL-like domain-containing protein</fullName>
    </recommendedName>
</protein>
<dbReference type="SUPFAM" id="SSF54427">
    <property type="entry name" value="NTF2-like"/>
    <property type="match status" value="1"/>
</dbReference>
<proteinExistence type="predicted"/>
<dbReference type="Pfam" id="PF13577">
    <property type="entry name" value="SnoaL_4"/>
    <property type="match status" value="1"/>
</dbReference>
<accession>A0ABQ6AA89</accession>
<dbReference type="RefSeq" id="WP_284259061.1">
    <property type="nucleotide sequence ID" value="NZ_BSOS01000083.1"/>
</dbReference>
<dbReference type="Proteomes" id="UP001156641">
    <property type="component" value="Unassembled WGS sequence"/>
</dbReference>
<feature type="domain" description="SnoaL-like" evidence="1">
    <location>
        <begin position="6"/>
        <end position="119"/>
    </location>
</feature>